<dbReference type="GO" id="GO:0000976">
    <property type="term" value="F:transcription cis-regulatory region binding"/>
    <property type="evidence" value="ECO:0007669"/>
    <property type="project" value="TreeGrafter"/>
</dbReference>
<dbReference type="InterPro" id="IPR028082">
    <property type="entry name" value="Peripla_BP_I"/>
</dbReference>
<dbReference type="SUPFAM" id="SSF53822">
    <property type="entry name" value="Periplasmic binding protein-like I"/>
    <property type="match status" value="1"/>
</dbReference>
<dbReference type="Gene3D" id="1.10.260.40">
    <property type="entry name" value="lambda repressor-like DNA-binding domains"/>
    <property type="match status" value="1"/>
</dbReference>
<dbReference type="PROSITE" id="PS50932">
    <property type="entry name" value="HTH_LACI_2"/>
    <property type="match status" value="1"/>
</dbReference>
<dbReference type="InterPro" id="IPR000843">
    <property type="entry name" value="HTH_LacI"/>
</dbReference>
<sequence length="336" mass="36827">MKKSLSIKEIAALSGVSVATVSRVLNDNGRFSEETRQKVLKVIKENNYQVNSIAQTLRSQRSTTIGMIVPDIKNGFFANLINQIEATLFTRGYSTIICTTDKDSAKETAYLKALDAKLVDGLICISGQEYLDLSVMSRRIPLVCIDRNPNVKGEVGFVQSDNLTGGTVASQHLISEGCQQIAIVSKSDGPSSIQKRVEGAVNEINQHPNVNYQLLLSDRKDLSNYARGVDIAKELVKQTQPVDGVFATNDWLAWGIIQGLKDHGVHVPTQVKVVGYDNDDICEILQPSLTTISQNIPELAEEAANLLLKMIHIDNGNDGVIEKKRVPVELIVRDSA</sequence>
<keyword evidence="2" id="KW-0805">Transcription regulation</keyword>
<dbReference type="RefSeq" id="WP_209525238.1">
    <property type="nucleotide sequence ID" value="NZ_JAEEGA010000002.1"/>
</dbReference>
<evidence type="ECO:0000256" key="3">
    <source>
        <dbReference type="ARBA" id="ARBA00023125"/>
    </source>
</evidence>
<keyword evidence="7" id="KW-1185">Reference proteome</keyword>
<evidence type="ECO:0000256" key="2">
    <source>
        <dbReference type="ARBA" id="ARBA00023015"/>
    </source>
</evidence>
<comment type="caution">
    <text evidence="6">The sequence shown here is derived from an EMBL/GenBank/DDBJ whole genome shotgun (WGS) entry which is preliminary data.</text>
</comment>
<evidence type="ECO:0000259" key="5">
    <source>
        <dbReference type="PROSITE" id="PS50932"/>
    </source>
</evidence>
<dbReference type="SUPFAM" id="SSF47413">
    <property type="entry name" value="lambda repressor-like DNA-binding domains"/>
    <property type="match status" value="1"/>
</dbReference>
<dbReference type="CDD" id="cd06291">
    <property type="entry name" value="PBP1_Qymf-like"/>
    <property type="match status" value="1"/>
</dbReference>
<dbReference type="PROSITE" id="PS00356">
    <property type="entry name" value="HTH_LACI_1"/>
    <property type="match status" value="1"/>
</dbReference>
<dbReference type="AlphaFoldDB" id="A0A940SUS4"/>
<dbReference type="Gene3D" id="3.40.50.2300">
    <property type="match status" value="2"/>
</dbReference>
<evidence type="ECO:0000256" key="1">
    <source>
        <dbReference type="ARBA" id="ARBA00022491"/>
    </source>
</evidence>
<dbReference type="PANTHER" id="PTHR30146:SF95">
    <property type="entry name" value="RIBOSE OPERON REPRESSOR"/>
    <property type="match status" value="1"/>
</dbReference>
<dbReference type="Pfam" id="PF13377">
    <property type="entry name" value="Peripla_BP_3"/>
    <property type="match status" value="1"/>
</dbReference>
<dbReference type="SMART" id="SM00354">
    <property type="entry name" value="HTH_LACI"/>
    <property type="match status" value="1"/>
</dbReference>
<dbReference type="EMBL" id="JAEEGA010000002">
    <property type="protein sequence ID" value="MBP1040346.1"/>
    <property type="molecule type" value="Genomic_DNA"/>
</dbReference>
<dbReference type="PANTHER" id="PTHR30146">
    <property type="entry name" value="LACI-RELATED TRANSCRIPTIONAL REPRESSOR"/>
    <property type="match status" value="1"/>
</dbReference>
<dbReference type="GO" id="GO:0003700">
    <property type="term" value="F:DNA-binding transcription factor activity"/>
    <property type="evidence" value="ECO:0007669"/>
    <property type="project" value="TreeGrafter"/>
</dbReference>
<keyword evidence="4" id="KW-0804">Transcription</keyword>
<protein>
    <submittedName>
        <fullName evidence="6">LacI family DNA-binding transcriptional regulator</fullName>
    </submittedName>
</protein>
<evidence type="ECO:0000256" key="4">
    <source>
        <dbReference type="ARBA" id="ARBA00023163"/>
    </source>
</evidence>
<dbReference type="InterPro" id="IPR046335">
    <property type="entry name" value="LacI/GalR-like_sensor"/>
</dbReference>
<dbReference type="Pfam" id="PF00356">
    <property type="entry name" value="LacI"/>
    <property type="match status" value="1"/>
</dbReference>
<proteinExistence type="predicted"/>
<keyword evidence="3 6" id="KW-0238">DNA-binding</keyword>
<gene>
    <name evidence="6" type="ORF">I6N95_04895</name>
</gene>
<evidence type="ECO:0000313" key="6">
    <source>
        <dbReference type="EMBL" id="MBP1040346.1"/>
    </source>
</evidence>
<name>A0A940SUS4_9ENTE</name>
<dbReference type="Proteomes" id="UP000674938">
    <property type="component" value="Unassembled WGS sequence"/>
</dbReference>
<keyword evidence="1" id="KW-0678">Repressor</keyword>
<evidence type="ECO:0000313" key="7">
    <source>
        <dbReference type="Proteomes" id="UP000674938"/>
    </source>
</evidence>
<dbReference type="CDD" id="cd01392">
    <property type="entry name" value="HTH_LacI"/>
    <property type="match status" value="1"/>
</dbReference>
<organism evidence="6 7">
    <name type="scientific">Vagococcus allomyrinae</name>
    <dbReference type="NCBI Taxonomy" id="2794353"/>
    <lineage>
        <taxon>Bacteria</taxon>
        <taxon>Bacillati</taxon>
        <taxon>Bacillota</taxon>
        <taxon>Bacilli</taxon>
        <taxon>Lactobacillales</taxon>
        <taxon>Enterococcaceae</taxon>
        <taxon>Vagococcus</taxon>
    </lineage>
</organism>
<dbReference type="InterPro" id="IPR010982">
    <property type="entry name" value="Lambda_DNA-bd_dom_sf"/>
</dbReference>
<accession>A0A940SUS4</accession>
<feature type="domain" description="HTH lacI-type" evidence="5">
    <location>
        <begin position="5"/>
        <end position="59"/>
    </location>
</feature>
<reference evidence="6" key="1">
    <citation type="submission" date="2020-12" db="EMBL/GenBank/DDBJ databases">
        <title>Vagococcus allomyrinae sp. nov. and Enterococcus lavae sp. nov., isolated from the larvae of Allomyrina dichotoma.</title>
        <authorList>
            <person name="Lee S.D."/>
        </authorList>
    </citation>
    <scope>NUCLEOTIDE SEQUENCE</scope>
    <source>
        <strain evidence="6">BWB3-3</strain>
    </source>
</reference>